<organism evidence="4 5">
    <name type="scientific">Suillus luteus UH-Slu-Lm8-n1</name>
    <dbReference type="NCBI Taxonomy" id="930992"/>
    <lineage>
        <taxon>Eukaryota</taxon>
        <taxon>Fungi</taxon>
        <taxon>Dikarya</taxon>
        <taxon>Basidiomycota</taxon>
        <taxon>Agaricomycotina</taxon>
        <taxon>Agaricomycetes</taxon>
        <taxon>Agaricomycetidae</taxon>
        <taxon>Boletales</taxon>
        <taxon>Suillineae</taxon>
        <taxon>Suillaceae</taxon>
        <taxon>Suillus</taxon>
    </lineage>
</organism>
<dbReference type="Pfam" id="PF00106">
    <property type="entry name" value="adh_short"/>
    <property type="match status" value="1"/>
</dbReference>
<evidence type="ECO:0000256" key="2">
    <source>
        <dbReference type="ARBA" id="ARBA00022857"/>
    </source>
</evidence>
<keyword evidence="3" id="KW-0560">Oxidoreductase</keyword>
<dbReference type="CDD" id="cd05233">
    <property type="entry name" value="SDR_c"/>
    <property type="match status" value="1"/>
</dbReference>
<dbReference type="PANTHER" id="PTHR43618">
    <property type="entry name" value="7-ALPHA-HYDROXYSTEROID DEHYDROGENASE"/>
    <property type="match status" value="1"/>
</dbReference>
<reference evidence="5" key="2">
    <citation type="submission" date="2015-01" db="EMBL/GenBank/DDBJ databases">
        <title>Evolutionary Origins and Diversification of the Mycorrhizal Mutualists.</title>
        <authorList>
            <consortium name="DOE Joint Genome Institute"/>
            <consortium name="Mycorrhizal Genomics Consortium"/>
            <person name="Kohler A."/>
            <person name="Kuo A."/>
            <person name="Nagy L.G."/>
            <person name="Floudas D."/>
            <person name="Copeland A."/>
            <person name="Barry K.W."/>
            <person name="Cichocki N."/>
            <person name="Veneault-Fourrey C."/>
            <person name="LaButti K."/>
            <person name="Lindquist E.A."/>
            <person name="Lipzen A."/>
            <person name="Lundell T."/>
            <person name="Morin E."/>
            <person name="Murat C."/>
            <person name="Riley R."/>
            <person name="Ohm R."/>
            <person name="Sun H."/>
            <person name="Tunlid A."/>
            <person name="Henrissat B."/>
            <person name="Grigoriev I.V."/>
            <person name="Hibbett D.S."/>
            <person name="Martin F."/>
        </authorList>
    </citation>
    <scope>NUCLEOTIDE SEQUENCE [LARGE SCALE GENOMIC DNA]</scope>
    <source>
        <strain evidence="5">UH-Slu-Lm8-n1</strain>
    </source>
</reference>
<dbReference type="InParanoid" id="A0A0D0BKR0"/>
<name>A0A0D0BKR0_9AGAM</name>
<dbReference type="GO" id="GO:0016491">
    <property type="term" value="F:oxidoreductase activity"/>
    <property type="evidence" value="ECO:0007669"/>
    <property type="project" value="UniProtKB-KW"/>
</dbReference>
<keyword evidence="5" id="KW-1185">Reference proteome</keyword>
<dbReference type="PRINTS" id="PR00081">
    <property type="entry name" value="GDHRDH"/>
</dbReference>
<proteinExistence type="inferred from homology"/>
<evidence type="ECO:0008006" key="6">
    <source>
        <dbReference type="Google" id="ProtNLM"/>
    </source>
</evidence>
<evidence type="ECO:0000313" key="5">
    <source>
        <dbReference type="Proteomes" id="UP000054485"/>
    </source>
</evidence>
<reference evidence="4 5" key="1">
    <citation type="submission" date="2014-04" db="EMBL/GenBank/DDBJ databases">
        <authorList>
            <consortium name="DOE Joint Genome Institute"/>
            <person name="Kuo A."/>
            <person name="Ruytinx J."/>
            <person name="Rineau F."/>
            <person name="Colpaert J."/>
            <person name="Kohler A."/>
            <person name="Nagy L.G."/>
            <person name="Floudas D."/>
            <person name="Copeland A."/>
            <person name="Barry K.W."/>
            <person name="Cichocki N."/>
            <person name="Veneault-Fourrey C."/>
            <person name="LaButti K."/>
            <person name="Lindquist E.A."/>
            <person name="Lipzen A."/>
            <person name="Lundell T."/>
            <person name="Morin E."/>
            <person name="Murat C."/>
            <person name="Sun H."/>
            <person name="Tunlid A."/>
            <person name="Henrissat B."/>
            <person name="Grigoriev I.V."/>
            <person name="Hibbett D.S."/>
            <person name="Martin F."/>
            <person name="Nordberg H.P."/>
            <person name="Cantor M.N."/>
            <person name="Hua S.X."/>
        </authorList>
    </citation>
    <scope>NUCLEOTIDE SEQUENCE [LARGE SCALE GENOMIC DNA]</scope>
    <source>
        <strain evidence="4 5">UH-Slu-Lm8-n1</strain>
    </source>
</reference>
<sequence length="297" mass="31399">MTSTDSSIHTNIAALFGVEGQVAVVTGGGTGIGLMIATVLESNGATVYIIGRRLEVIEKAAKENNKFGKIIPLQGDITCRQSLTKLVETIKARHGYIDLLVNNAGIARNLLPSHLPSPLDDPADTSPSIKAFHSVLWDTGSPEGFAESFDTNVAAVYFTTVAFLELLHLGNLRRGDLPPVMSLRPPRCIPQPTSQVITISSSGSFRIDARVLSISYTMAKNACTHLGRLLANLLEMTSTQHLTPALLAQSVPLGRAGAQSDISGPILFLAGPAGAYVNGAIWLVDGGRVGFVASSYH</sequence>
<comment type="similarity">
    <text evidence="1">Belongs to the short-chain dehydrogenases/reductases (SDR) family.</text>
</comment>
<dbReference type="Proteomes" id="UP000054485">
    <property type="component" value="Unassembled WGS sequence"/>
</dbReference>
<dbReference type="HOGENOM" id="CLU_010194_12_1_1"/>
<dbReference type="EMBL" id="KN835158">
    <property type="protein sequence ID" value="KIK46537.1"/>
    <property type="molecule type" value="Genomic_DNA"/>
</dbReference>
<gene>
    <name evidence="4" type="ORF">CY34DRAFT_21976</name>
</gene>
<dbReference type="PANTHER" id="PTHR43618:SF18">
    <property type="entry name" value="SHORT CHAIN DEHYDROGENASE_REDUCTASE FAMILY (AFU_ORTHOLOGUE AFUA_5G12480)"/>
    <property type="match status" value="1"/>
</dbReference>
<dbReference type="SUPFAM" id="SSF51735">
    <property type="entry name" value="NAD(P)-binding Rossmann-fold domains"/>
    <property type="match status" value="1"/>
</dbReference>
<dbReference type="AlphaFoldDB" id="A0A0D0BKR0"/>
<dbReference type="InterPro" id="IPR052178">
    <property type="entry name" value="Sec_Metab_Biosynth_SDR"/>
</dbReference>
<dbReference type="STRING" id="930992.A0A0D0BKR0"/>
<protein>
    <recommendedName>
        <fullName evidence="6">NAD(P)-binding protein</fullName>
    </recommendedName>
</protein>
<evidence type="ECO:0000256" key="3">
    <source>
        <dbReference type="ARBA" id="ARBA00023002"/>
    </source>
</evidence>
<dbReference type="OrthoDB" id="2962696at2759"/>
<evidence type="ECO:0000256" key="1">
    <source>
        <dbReference type="ARBA" id="ARBA00006484"/>
    </source>
</evidence>
<dbReference type="Gene3D" id="3.40.50.720">
    <property type="entry name" value="NAD(P)-binding Rossmann-like Domain"/>
    <property type="match status" value="1"/>
</dbReference>
<dbReference type="InterPro" id="IPR036291">
    <property type="entry name" value="NAD(P)-bd_dom_sf"/>
</dbReference>
<evidence type="ECO:0000313" key="4">
    <source>
        <dbReference type="EMBL" id="KIK46537.1"/>
    </source>
</evidence>
<dbReference type="InterPro" id="IPR002347">
    <property type="entry name" value="SDR_fam"/>
</dbReference>
<keyword evidence="2" id="KW-0521">NADP</keyword>
<accession>A0A0D0BKR0</accession>